<dbReference type="AlphaFoldDB" id="A0A830GTL3"/>
<keyword evidence="2" id="KW-1185">Reference proteome</keyword>
<protein>
    <submittedName>
        <fullName evidence="1">Uncharacterized protein</fullName>
    </submittedName>
</protein>
<sequence length="50" mass="5551">MIVSIIKKLLSFIVDHDGIAPVKGVIPEVSENPLKTGRRSAMYHFLNSMP</sequence>
<comment type="caution">
    <text evidence="1">The sequence shown here is derived from an EMBL/GenBank/DDBJ whole genome shotgun (WGS) entry which is preliminary data.</text>
</comment>
<organism evidence="1 2">
    <name type="scientific">Thermocladium modestius</name>
    <dbReference type="NCBI Taxonomy" id="62609"/>
    <lineage>
        <taxon>Archaea</taxon>
        <taxon>Thermoproteota</taxon>
        <taxon>Thermoprotei</taxon>
        <taxon>Thermoproteales</taxon>
        <taxon>Thermoproteaceae</taxon>
        <taxon>Thermocladium</taxon>
    </lineage>
</organism>
<name>A0A830GTL3_9CREN</name>
<proteinExistence type="predicted"/>
<reference evidence="1" key="1">
    <citation type="journal article" date="2014" name="Int. J. Syst. Evol. Microbiol.">
        <title>Complete genome sequence of Corynebacterium casei LMG S-19264T (=DSM 44701T), isolated from a smear-ripened cheese.</title>
        <authorList>
            <consortium name="US DOE Joint Genome Institute (JGI-PGF)"/>
            <person name="Walter F."/>
            <person name="Albersmeier A."/>
            <person name="Kalinowski J."/>
            <person name="Ruckert C."/>
        </authorList>
    </citation>
    <scope>NUCLEOTIDE SEQUENCE</scope>
    <source>
        <strain evidence="1">JCM 10088</strain>
    </source>
</reference>
<accession>A0A830GTL3</accession>
<dbReference type="EMBL" id="BMNL01000001">
    <property type="protein sequence ID" value="GGP19971.1"/>
    <property type="molecule type" value="Genomic_DNA"/>
</dbReference>
<evidence type="ECO:0000313" key="1">
    <source>
        <dbReference type="EMBL" id="GGP19971.1"/>
    </source>
</evidence>
<reference evidence="1" key="2">
    <citation type="submission" date="2020-09" db="EMBL/GenBank/DDBJ databases">
        <authorList>
            <person name="Sun Q."/>
            <person name="Ohkuma M."/>
        </authorList>
    </citation>
    <scope>NUCLEOTIDE SEQUENCE</scope>
    <source>
        <strain evidence="1">JCM 10088</strain>
    </source>
</reference>
<dbReference type="Proteomes" id="UP000610960">
    <property type="component" value="Unassembled WGS sequence"/>
</dbReference>
<gene>
    <name evidence="1" type="ORF">GCM10007981_05860</name>
</gene>
<evidence type="ECO:0000313" key="2">
    <source>
        <dbReference type="Proteomes" id="UP000610960"/>
    </source>
</evidence>